<gene>
    <name evidence="1" type="ORF">K490DRAFT_67615</name>
</gene>
<dbReference type="EMBL" id="ML978730">
    <property type="protein sequence ID" value="KAF2085455.1"/>
    <property type="molecule type" value="Genomic_DNA"/>
</dbReference>
<dbReference type="Proteomes" id="UP000799776">
    <property type="component" value="Unassembled WGS sequence"/>
</dbReference>
<accession>A0A9P4LTD8</accession>
<evidence type="ECO:0000313" key="1">
    <source>
        <dbReference type="EMBL" id="KAF2085455.1"/>
    </source>
</evidence>
<dbReference type="AlphaFoldDB" id="A0A9P4LTD8"/>
<evidence type="ECO:0000313" key="2">
    <source>
        <dbReference type="Proteomes" id="UP000799776"/>
    </source>
</evidence>
<keyword evidence="2" id="KW-1185">Reference proteome</keyword>
<reference evidence="1" key="1">
    <citation type="journal article" date="2020" name="Stud. Mycol.">
        <title>101 Dothideomycetes genomes: a test case for predicting lifestyles and emergence of pathogens.</title>
        <authorList>
            <person name="Haridas S."/>
            <person name="Albert R."/>
            <person name="Binder M."/>
            <person name="Bloem J."/>
            <person name="Labutti K."/>
            <person name="Salamov A."/>
            <person name="Andreopoulos B."/>
            <person name="Baker S."/>
            <person name="Barry K."/>
            <person name="Bills G."/>
            <person name="Bluhm B."/>
            <person name="Cannon C."/>
            <person name="Castanera R."/>
            <person name="Culley D."/>
            <person name="Daum C."/>
            <person name="Ezra D."/>
            <person name="Gonzalez J."/>
            <person name="Henrissat B."/>
            <person name="Kuo A."/>
            <person name="Liang C."/>
            <person name="Lipzen A."/>
            <person name="Lutzoni F."/>
            <person name="Magnuson J."/>
            <person name="Mondo S."/>
            <person name="Nolan M."/>
            <person name="Ohm R."/>
            <person name="Pangilinan J."/>
            <person name="Park H.-J."/>
            <person name="Ramirez L."/>
            <person name="Alfaro M."/>
            <person name="Sun H."/>
            <person name="Tritt A."/>
            <person name="Yoshinaga Y."/>
            <person name="Zwiers L.-H."/>
            <person name="Turgeon B."/>
            <person name="Goodwin S."/>
            <person name="Spatafora J."/>
            <person name="Crous P."/>
            <person name="Grigoriev I."/>
        </authorList>
    </citation>
    <scope>NUCLEOTIDE SEQUENCE</scope>
    <source>
        <strain evidence="1">CBS 121410</strain>
    </source>
</reference>
<comment type="caution">
    <text evidence="1">The sequence shown here is derived from an EMBL/GenBank/DDBJ whole genome shotgun (WGS) entry which is preliminary data.</text>
</comment>
<sequence length="223" mass="24941">MSSRNKLINPEDVRSHVEVKPETEDGHLFAIVVEVFLAQNDEHGNKISETSIGHCKATYFDRPETFGDEDGCKNTILRLDADRPLRDFLKEFYDDSGRFVKLEYMPAAPDRDSMPGAYLVDASAAILCIDSLFVDPGNRRNGMGAQMLGLACVEVKKRMRASQRWFAVGCTDTVSGEAETRGGREATRLARQGVETFLKEVGFLEISTSKWWAWDLPATAARE</sequence>
<name>A0A9P4LTD8_9PEZI</name>
<organism evidence="1 2">
    <name type="scientific">Saccharata proteae CBS 121410</name>
    <dbReference type="NCBI Taxonomy" id="1314787"/>
    <lineage>
        <taxon>Eukaryota</taxon>
        <taxon>Fungi</taxon>
        <taxon>Dikarya</taxon>
        <taxon>Ascomycota</taxon>
        <taxon>Pezizomycotina</taxon>
        <taxon>Dothideomycetes</taxon>
        <taxon>Dothideomycetes incertae sedis</taxon>
        <taxon>Botryosphaeriales</taxon>
        <taxon>Saccharataceae</taxon>
        <taxon>Saccharata</taxon>
    </lineage>
</organism>
<evidence type="ECO:0008006" key="3">
    <source>
        <dbReference type="Google" id="ProtNLM"/>
    </source>
</evidence>
<protein>
    <recommendedName>
        <fullName evidence="3">N-acetyltransferase domain-containing protein</fullName>
    </recommendedName>
</protein>
<proteinExistence type="predicted"/>